<dbReference type="EMBL" id="BEZZ01006131">
    <property type="protein sequence ID" value="GCC18900.1"/>
    <property type="molecule type" value="Genomic_DNA"/>
</dbReference>
<proteinExistence type="predicted"/>
<evidence type="ECO:0000313" key="2">
    <source>
        <dbReference type="EMBL" id="GCC18900.1"/>
    </source>
</evidence>
<reference evidence="2 3" key="1">
    <citation type="journal article" date="2018" name="Nat. Ecol. Evol.">
        <title>Shark genomes provide insights into elasmobranch evolution and the origin of vertebrates.</title>
        <authorList>
            <person name="Hara Y"/>
            <person name="Yamaguchi K"/>
            <person name="Onimaru K"/>
            <person name="Kadota M"/>
            <person name="Koyanagi M"/>
            <person name="Keeley SD"/>
            <person name="Tatsumi K"/>
            <person name="Tanaka K"/>
            <person name="Motone F"/>
            <person name="Kageyama Y"/>
            <person name="Nozu R"/>
            <person name="Adachi N"/>
            <person name="Nishimura O"/>
            <person name="Nakagawa R"/>
            <person name="Tanegashima C"/>
            <person name="Kiyatake I"/>
            <person name="Matsumoto R"/>
            <person name="Murakumo K"/>
            <person name="Nishida K"/>
            <person name="Terakita A"/>
            <person name="Kuratani S"/>
            <person name="Sato K"/>
            <person name="Hyodo S Kuraku.S."/>
        </authorList>
    </citation>
    <scope>NUCLEOTIDE SEQUENCE [LARGE SCALE GENOMIC DNA]</scope>
</reference>
<dbReference type="AlphaFoldDB" id="A0A401RLB6"/>
<evidence type="ECO:0000256" key="1">
    <source>
        <dbReference type="SAM" id="MobiDB-lite"/>
    </source>
</evidence>
<sequence>MTLATHCLPQHGRSRPGLAQAPVGGGECAGLQGVTPEGAGPTGLSPVTHGDAAGPDQGPGQGPPHTQALGLPPPQWDWVLPHGLVQEEESTWASRSGIRLQAGAPLGCPPMAQEDPAPDRLLLVRNGRAHQCLTRWCAQSDPAGQAFPLRGPAVTRQSPASP</sequence>
<feature type="region of interest" description="Disordered" evidence="1">
    <location>
        <begin position="141"/>
        <end position="162"/>
    </location>
</feature>
<feature type="region of interest" description="Disordered" evidence="1">
    <location>
        <begin position="1"/>
        <end position="74"/>
    </location>
</feature>
<keyword evidence="3" id="KW-1185">Reference proteome</keyword>
<dbReference type="Proteomes" id="UP000287033">
    <property type="component" value="Unassembled WGS sequence"/>
</dbReference>
<protein>
    <submittedName>
        <fullName evidence="2">Uncharacterized protein</fullName>
    </submittedName>
</protein>
<name>A0A401RLB6_CHIPU</name>
<evidence type="ECO:0000313" key="3">
    <source>
        <dbReference type="Proteomes" id="UP000287033"/>
    </source>
</evidence>
<organism evidence="2 3">
    <name type="scientific">Chiloscyllium punctatum</name>
    <name type="common">Brownbanded bambooshark</name>
    <name type="synonym">Hemiscyllium punctatum</name>
    <dbReference type="NCBI Taxonomy" id="137246"/>
    <lineage>
        <taxon>Eukaryota</taxon>
        <taxon>Metazoa</taxon>
        <taxon>Chordata</taxon>
        <taxon>Craniata</taxon>
        <taxon>Vertebrata</taxon>
        <taxon>Chondrichthyes</taxon>
        <taxon>Elasmobranchii</taxon>
        <taxon>Galeomorphii</taxon>
        <taxon>Galeoidea</taxon>
        <taxon>Orectolobiformes</taxon>
        <taxon>Hemiscylliidae</taxon>
        <taxon>Chiloscyllium</taxon>
    </lineage>
</organism>
<gene>
    <name evidence="2" type="ORF">chiPu_0022152</name>
</gene>
<accession>A0A401RLB6</accession>
<comment type="caution">
    <text evidence="2">The sequence shown here is derived from an EMBL/GenBank/DDBJ whole genome shotgun (WGS) entry which is preliminary data.</text>
</comment>